<organism evidence="1 2">
    <name type="scientific">Sphingobacterium phlebotomi</name>
    <dbReference type="NCBI Taxonomy" id="2605433"/>
    <lineage>
        <taxon>Bacteria</taxon>
        <taxon>Pseudomonadati</taxon>
        <taxon>Bacteroidota</taxon>
        <taxon>Sphingobacteriia</taxon>
        <taxon>Sphingobacteriales</taxon>
        <taxon>Sphingobacteriaceae</taxon>
        <taxon>Sphingobacterium</taxon>
    </lineage>
</organism>
<protein>
    <submittedName>
        <fullName evidence="1">Glyoxalase</fullName>
    </submittedName>
</protein>
<dbReference type="InterPro" id="IPR029068">
    <property type="entry name" value="Glyas_Bleomycin-R_OHBP_Dase"/>
</dbReference>
<sequence>MIVPNARKYVSAVFITFSGNCREALTYYQTCFGGSLQFETFEKEGLSVTEKPIVIGSLFSDRIIVHGSDLVHNEGRILGNYMAVFLHCKTVEERQAVIEKLRRGKEHPTIIDDDSQKLVEIIDIFEVRWILAV</sequence>
<dbReference type="EMBL" id="VTAV01000011">
    <property type="protein sequence ID" value="TYR34726.1"/>
    <property type="molecule type" value="Genomic_DNA"/>
</dbReference>
<comment type="caution">
    <text evidence="1">The sequence shown here is derived from an EMBL/GenBank/DDBJ whole genome shotgun (WGS) entry which is preliminary data.</text>
</comment>
<gene>
    <name evidence="1" type="ORF">FXV77_14745</name>
</gene>
<dbReference type="RefSeq" id="WP_148920000.1">
    <property type="nucleotide sequence ID" value="NZ_VTAV01000011.1"/>
</dbReference>
<evidence type="ECO:0000313" key="1">
    <source>
        <dbReference type="EMBL" id="TYR34726.1"/>
    </source>
</evidence>
<dbReference type="SUPFAM" id="SSF54593">
    <property type="entry name" value="Glyoxalase/Bleomycin resistance protein/Dihydroxybiphenyl dioxygenase"/>
    <property type="match status" value="1"/>
</dbReference>
<proteinExistence type="predicted"/>
<dbReference type="Proteomes" id="UP000322362">
    <property type="component" value="Unassembled WGS sequence"/>
</dbReference>
<keyword evidence="2" id="KW-1185">Reference proteome</keyword>
<name>A0A5D4H1K3_9SPHI</name>
<dbReference type="AlphaFoldDB" id="A0A5D4H1K3"/>
<reference evidence="1 2" key="1">
    <citation type="submission" date="2019-08" db="EMBL/GenBank/DDBJ databases">
        <title>Phlebobacter frassis gen. nov. sp. nov., a new member of family Sphingobacteriaceae isolated from sand fly rearing media.</title>
        <authorList>
            <person name="Kakumanu M.L."/>
            <person name="Marayati B.F."/>
            <person name="Wada-Katsumata A."/>
            <person name="Wasserberg G."/>
            <person name="Schal C."/>
            <person name="Apperson C.S."/>
            <person name="Ponnusamy L."/>
        </authorList>
    </citation>
    <scope>NUCLEOTIDE SEQUENCE [LARGE SCALE GENOMIC DNA]</scope>
    <source>
        <strain evidence="1 2">SSI9</strain>
    </source>
</reference>
<evidence type="ECO:0000313" key="2">
    <source>
        <dbReference type="Proteomes" id="UP000322362"/>
    </source>
</evidence>
<accession>A0A5D4H1K3</accession>
<dbReference type="Gene3D" id="3.10.180.10">
    <property type="entry name" value="2,3-Dihydroxybiphenyl 1,2-Dioxygenase, domain 1"/>
    <property type="match status" value="1"/>
</dbReference>